<dbReference type="Proteomes" id="UP000034617">
    <property type="component" value="Unassembled WGS sequence"/>
</dbReference>
<dbReference type="InterPro" id="IPR004380">
    <property type="entry name" value="Asp_race"/>
</dbReference>
<accession>A0A0G1GP66</accession>
<comment type="similarity">
    <text evidence="1">Belongs to the aspartate/glutamate racemases family.</text>
</comment>
<dbReference type="InterPro" id="IPR015942">
    <property type="entry name" value="Asp/Glu/hydantoin_racemase"/>
</dbReference>
<protein>
    <submittedName>
        <fullName evidence="3">Aspartate racemase</fullName>
    </submittedName>
</protein>
<dbReference type="Gene3D" id="3.40.50.1860">
    <property type="match status" value="2"/>
</dbReference>
<evidence type="ECO:0000256" key="2">
    <source>
        <dbReference type="ARBA" id="ARBA00023235"/>
    </source>
</evidence>
<keyword evidence="2" id="KW-0413">Isomerase</keyword>
<dbReference type="SUPFAM" id="SSF53681">
    <property type="entry name" value="Aspartate/glutamate racemase"/>
    <property type="match status" value="2"/>
</dbReference>
<evidence type="ECO:0000256" key="1">
    <source>
        <dbReference type="ARBA" id="ARBA00007847"/>
    </source>
</evidence>
<dbReference type="NCBIfam" id="TIGR00035">
    <property type="entry name" value="asp_race"/>
    <property type="match status" value="1"/>
</dbReference>
<dbReference type="GO" id="GO:0047661">
    <property type="term" value="F:amino-acid racemase activity"/>
    <property type="evidence" value="ECO:0007669"/>
    <property type="project" value="InterPro"/>
</dbReference>
<dbReference type="PANTHER" id="PTHR21198:SF7">
    <property type="entry name" value="ASPARTATE-GLUTAMATE RACEMASE FAMILY"/>
    <property type="match status" value="1"/>
</dbReference>
<dbReference type="EMBL" id="LCHM01000040">
    <property type="protein sequence ID" value="KKT36330.1"/>
    <property type="molecule type" value="Genomic_DNA"/>
</dbReference>
<sequence length="175" mass="19522">MKTVGIIGGFGPEATVLFYKELIQECRHAGLKHQPHLVVWNVPVPKKLETDLLIKNTSVKECIPLLTDAAINLERIGADFIILPCNTLHILTPFIRKSITIPFLSIIDTTIMHLHNNMIKRIGLLGTSMTVKHNLFAKADQAIEFVIPSPMLQKIIDCALYEFVSTGNSTPLKKN</sequence>
<name>A0A0G1GP66_9BACT</name>
<gene>
    <name evidence="3" type="ORF">UW22_C0040G0002</name>
</gene>
<dbReference type="AlphaFoldDB" id="A0A0G1GP66"/>
<comment type="caution">
    <text evidence="3">The sequence shown here is derived from an EMBL/GenBank/DDBJ whole genome shotgun (WGS) entry which is preliminary data.</text>
</comment>
<organism evidence="3 4">
    <name type="scientific">Candidatus Gottesmanbacteria bacterium GW2011_GWB1_44_11c</name>
    <dbReference type="NCBI Taxonomy" id="1618447"/>
    <lineage>
        <taxon>Bacteria</taxon>
        <taxon>Candidatus Gottesmaniibacteriota</taxon>
    </lineage>
</organism>
<dbReference type="InterPro" id="IPR001920">
    <property type="entry name" value="Asp/Glu_race"/>
</dbReference>
<dbReference type="Pfam" id="PF01177">
    <property type="entry name" value="Asp_Glu_race"/>
    <property type="match status" value="1"/>
</dbReference>
<evidence type="ECO:0000313" key="4">
    <source>
        <dbReference type="Proteomes" id="UP000034617"/>
    </source>
</evidence>
<evidence type="ECO:0000313" key="3">
    <source>
        <dbReference type="EMBL" id="KKT36330.1"/>
    </source>
</evidence>
<dbReference type="PANTHER" id="PTHR21198">
    <property type="entry name" value="GLUTAMATE RACEMASE"/>
    <property type="match status" value="1"/>
</dbReference>
<reference evidence="3 4" key="1">
    <citation type="journal article" date="2015" name="Nature">
        <title>rRNA introns, odd ribosomes, and small enigmatic genomes across a large radiation of phyla.</title>
        <authorList>
            <person name="Brown C.T."/>
            <person name="Hug L.A."/>
            <person name="Thomas B.C."/>
            <person name="Sharon I."/>
            <person name="Castelle C.J."/>
            <person name="Singh A."/>
            <person name="Wilkins M.J."/>
            <person name="Williams K.H."/>
            <person name="Banfield J.F."/>
        </authorList>
    </citation>
    <scope>NUCLEOTIDE SEQUENCE [LARGE SCALE GENOMIC DNA]</scope>
</reference>
<proteinExistence type="inferred from homology"/>